<sequence>MVRQYYNKVDVDALKETLESCLKYIYEEYCAWFMSSQSNPRELQVFGNVRHPYETAEFYLSEGYNNADNELTTYLREKLEHNMEINILEWWKVNFGRYPILANIARDVLAIPINTVTPKSAFSIGERILIFLRDLELLYTEDGSSCSTSSTSVALEEDLTH</sequence>
<keyword evidence="3" id="KW-1185">Reference proteome</keyword>
<dbReference type="Pfam" id="PF05699">
    <property type="entry name" value="Dimer_Tnp_hAT"/>
    <property type="match status" value="1"/>
</dbReference>
<dbReference type="PANTHER" id="PTHR23272">
    <property type="entry name" value="BED FINGER-RELATED"/>
    <property type="match status" value="1"/>
</dbReference>
<gene>
    <name evidence="2" type="ORF">VFH_II200920</name>
</gene>
<dbReference type="EMBL" id="OX451737">
    <property type="protein sequence ID" value="CAI8600001.1"/>
    <property type="molecule type" value="Genomic_DNA"/>
</dbReference>
<reference evidence="2 3" key="1">
    <citation type="submission" date="2023-01" db="EMBL/GenBank/DDBJ databases">
        <authorList>
            <person name="Kreplak J."/>
        </authorList>
    </citation>
    <scope>NUCLEOTIDE SEQUENCE [LARGE SCALE GENOMIC DNA]</scope>
</reference>
<evidence type="ECO:0000313" key="3">
    <source>
        <dbReference type="Proteomes" id="UP001157006"/>
    </source>
</evidence>
<protein>
    <recommendedName>
        <fullName evidence="1">HAT C-terminal dimerisation domain-containing protein</fullName>
    </recommendedName>
</protein>
<dbReference type="AlphaFoldDB" id="A0AAV0ZPY6"/>
<name>A0AAV0ZPY6_VICFA</name>
<dbReference type="SUPFAM" id="SSF53098">
    <property type="entry name" value="Ribonuclease H-like"/>
    <property type="match status" value="1"/>
</dbReference>
<proteinExistence type="predicted"/>
<organism evidence="2 3">
    <name type="scientific">Vicia faba</name>
    <name type="common">Broad bean</name>
    <name type="synonym">Faba vulgaris</name>
    <dbReference type="NCBI Taxonomy" id="3906"/>
    <lineage>
        <taxon>Eukaryota</taxon>
        <taxon>Viridiplantae</taxon>
        <taxon>Streptophyta</taxon>
        <taxon>Embryophyta</taxon>
        <taxon>Tracheophyta</taxon>
        <taxon>Spermatophyta</taxon>
        <taxon>Magnoliopsida</taxon>
        <taxon>eudicotyledons</taxon>
        <taxon>Gunneridae</taxon>
        <taxon>Pentapetalae</taxon>
        <taxon>rosids</taxon>
        <taxon>fabids</taxon>
        <taxon>Fabales</taxon>
        <taxon>Fabaceae</taxon>
        <taxon>Papilionoideae</taxon>
        <taxon>50 kb inversion clade</taxon>
        <taxon>NPAAA clade</taxon>
        <taxon>Hologalegina</taxon>
        <taxon>IRL clade</taxon>
        <taxon>Fabeae</taxon>
        <taxon>Vicia</taxon>
    </lineage>
</organism>
<evidence type="ECO:0000313" key="2">
    <source>
        <dbReference type="EMBL" id="CAI8600001.1"/>
    </source>
</evidence>
<evidence type="ECO:0000259" key="1">
    <source>
        <dbReference type="Pfam" id="PF05699"/>
    </source>
</evidence>
<dbReference type="Proteomes" id="UP001157006">
    <property type="component" value="Chromosome 2"/>
</dbReference>
<dbReference type="InterPro" id="IPR008906">
    <property type="entry name" value="HATC_C_dom"/>
</dbReference>
<accession>A0AAV0ZPY6</accession>
<feature type="domain" description="HAT C-terminal dimerisation" evidence="1">
    <location>
        <begin position="70"/>
        <end position="128"/>
    </location>
</feature>
<dbReference type="PANTHER" id="PTHR23272:SF161">
    <property type="entry name" value="ZINC FINGER BED DOMAIN-CONTAINING PROTEIN RICESLEEPER 1-LIKE"/>
    <property type="match status" value="1"/>
</dbReference>
<dbReference type="GO" id="GO:0046983">
    <property type="term" value="F:protein dimerization activity"/>
    <property type="evidence" value="ECO:0007669"/>
    <property type="project" value="InterPro"/>
</dbReference>
<dbReference type="InterPro" id="IPR012337">
    <property type="entry name" value="RNaseH-like_sf"/>
</dbReference>